<dbReference type="Pfam" id="PF00149">
    <property type="entry name" value="Metallophos"/>
    <property type="match status" value="1"/>
</dbReference>
<evidence type="ECO:0000313" key="3">
    <source>
        <dbReference type="Proteomes" id="UP000026902"/>
    </source>
</evidence>
<dbReference type="Proteomes" id="UP000026902">
    <property type="component" value="Segment"/>
</dbReference>
<name>A0A024AZ14_9CAUD</name>
<dbReference type="EMBL" id="KJ489397">
    <property type="protein sequence ID" value="AHZ09549.1"/>
    <property type="molecule type" value="Genomic_DNA"/>
</dbReference>
<reference evidence="3" key="1">
    <citation type="submission" date="2014-09" db="EMBL/GenBank/DDBJ databases">
        <authorList>
            <person name="Sauder A.B."/>
            <person name="McKenzie Q.R."/>
            <person name="Temple L.M."/>
            <person name="Alexis B.K."/>
            <person name="Al-Atrache Z."/>
            <person name="Lewis L.O."/>
            <person name="Loesser-Casey K.E."/>
            <person name="Mitchell K.J."/>
        </authorList>
    </citation>
    <scope>NUCLEOTIDE SEQUENCE [LARGE SCALE GENOMIC DNA]</scope>
</reference>
<dbReference type="GO" id="GO:0016787">
    <property type="term" value="F:hydrolase activity"/>
    <property type="evidence" value="ECO:0007669"/>
    <property type="project" value="InterPro"/>
</dbReference>
<evidence type="ECO:0000259" key="1">
    <source>
        <dbReference type="Pfam" id="PF00149"/>
    </source>
</evidence>
<dbReference type="Gene3D" id="3.60.21.10">
    <property type="match status" value="1"/>
</dbReference>
<sequence>MRKNFIVFGDFHWHNFTNFARPMIFDYKGKQIEVTDRLLAQWNTMEKVFELADKHNANIIFTGDYFHARKRVESVVFNMGFNVIKDNMEKREDLHMYMIVGNHDQQDSSDFPEHSLETFKAIPRVHIMDDFEPVHTENAVLYPISYSDNVDFIKNKIDEFAAHAETIDKDKTPILVAHLGVDGSETGRHSHRLGGAFSLGDLHPLVFGYIALGHYHKWQFLEDTGTAFYAGNTIQESFSDEGQDKGVFLIDMNKLGHPEFIPIENKKFITLTEIDENTQEIVDNNYVRMIIPQELATEVEIFKESSDNLRVEVQKEYKADLRIDIKVGSDEADIVKAYTDMFFTSVQDKALAVLKMAQQQKNEEE</sequence>
<dbReference type="PANTHER" id="PTHR30337:SF0">
    <property type="entry name" value="NUCLEASE SBCCD SUBUNIT D"/>
    <property type="match status" value="1"/>
</dbReference>
<dbReference type="SUPFAM" id="SSF56300">
    <property type="entry name" value="Metallo-dependent phosphatases"/>
    <property type="match status" value="1"/>
</dbReference>
<keyword evidence="3" id="KW-1185">Reference proteome</keyword>
<dbReference type="KEGG" id="vg:19526415"/>
<dbReference type="PANTHER" id="PTHR30337">
    <property type="entry name" value="COMPONENT OF ATP-DEPENDENT DSDNA EXONUCLEASE"/>
    <property type="match status" value="1"/>
</dbReference>
<dbReference type="RefSeq" id="YP_009037015.1">
    <property type="nucleotide sequence ID" value="NC_024216.1"/>
</dbReference>
<dbReference type="InterPro" id="IPR050535">
    <property type="entry name" value="DNA_Repair-Maintenance_Comp"/>
</dbReference>
<dbReference type="InterPro" id="IPR029052">
    <property type="entry name" value="Metallo-depent_PP-like"/>
</dbReference>
<dbReference type="InterPro" id="IPR004843">
    <property type="entry name" value="Calcineurin-like_PHP"/>
</dbReference>
<accession>A0A024AZ14</accession>
<dbReference type="GeneID" id="19526415"/>
<evidence type="ECO:0000313" key="2">
    <source>
        <dbReference type="EMBL" id="AHZ09549.1"/>
    </source>
</evidence>
<proteinExistence type="predicted"/>
<feature type="domain" description="Calcineurin-like phosphoesterase" evidence="1">
    <location>
        <begin position="5"/>
        <end position="217"/>
    </location>
</feature>
<organism evidence="2 3">
    <name type="scientific">Bacillus phage CAM003</name>
    <dbReference type="NCBI Taxonomy" id="1486657"/>
    <lineage>
        <taxon>Viruses</taxon>
        <taxon>Duplodnaviria</taxon>
        <taxon>Heunggongvirae</taxon>
        <taxon>Uroviricota</taxon>
        <taxon>Caudoviricetes</taxon>
        <taxon>Herelleviridae</taxon>
        <taxon>Bastillevirinae</taxon>
        <taxon>Bastillevirus</taxon>
        <taxon>Bastillevirus CAM003</taxon>
    </lineage>
</organism>
<protein>
    <recommendedName>
        <fullName evidence="1">Calcineurin-like phosphoesterase domain-containing protein</fullName>
    </recommendedName>
</protein>